<dbReference type="PROSITE" id="PS00498">
    <property type="entry name" value="TYROSINASE_2"/>
    <property type="match status" value="1"/>
</dbReference>
<dbReference type="SUPFAM" id="SSF48056">
    <property type="entry name" value="Di-copper centre-containing domain"/>
    <property type="match status" value="1"/>
</dbReference>
<accession>A0ABQ8QIG9</accession>
<keyword evidence="15" id="KW-1185">Reference proteome</keyword>
<keyword evidence="7" id="KW-0503">Monooxygenase</keyword>
<evidence type="ECO:0000313" key="15">
    <source>
        <dbReference type="Proteomes" id="UP001163828"/>
    </source>
</evidence>
<evidence type="ECO:0000256" key="9">
    <source>
        <dbReference type="ARBA" id="ARBA00048233"/>
    </source>
</evidence>
<evidence type="ECO:0000256" key="2">
    <source>
        <dbReference type="ARBA" id="ARBA00009928"/>
    </source>
</evidence>
<evidence type="ECO:0000259" key="13">
    <source>
        <dbReference type="PROSITE" id="PS00498"/>
    </source>
</evidence>
<dbReference type="Gene3D" id="1.10.1280.10">
    <property type="entry name" value="Di-copper center containing domain from catechol oxidase"/>
    <property type="match status" value="1"/>
</dbReference>
<keyword evidence="5" id="KW-0560">Oxidoreductase</keyword>
<comment type="catalytic activity">
    <reaction evidence="9">
        <text>2 L-dopa + O2 = 2 L-dopaquinone + 2 H2O</text>
        <dbReference type="Rhea" id="RHEA:34287"/>
        <dbReference type="ChEBI" id="CHEBI:15377"/>
        <dbReference type="ChEBI" id="CHEBI:15379"/>
        <dbReference type="ChEBI" id="CHEBI:57504"/>
        <dbReference type="ChEBI" id="CHEBI:57924"/>
        <dbReference type="EC" id="1.14.18.1"/>
    </reaction>
</comment>
<evidence type="ECO:0000256" key="3">
    <source>
        <dbReference type="ARBA" id="ARBA00011906"/>
    </source>
</evidence>
<evidence type="ECO:0000313" key="14">
    <source>
        <dbReference type="EMBL" id="KAJ3998218.1"/>
    </source>
</evidence>
<keyword evidence="4" id="KW-0479">Metal-binding</keyword>
<feature type="compositionally biased region" description="Polar residues" evidence="11">
    <location>
        <begin position="387"/>
        <end position="403"/>
    </location>
</feature>
<dbReference type="PANTHER" id="PTHR11474">
    <property type="entry name" value="TYROSINASE FAMILY MEMBER"/>
    <property type="match status" value="1"/>
</dbReference>
<feature type="compositionally biased region" description="Low complexity" evidence="11">
    <location>
        <begin position="404"/>
        <end position="418"/>
    </location>
</feature>
<feature type="domain" description="Tyrosinase copper-binding" evidence="12">
    <location>
        <begin position="85"/>
        <end position="102"/>
    </location>
</feature>
<dbReference type="InterPro" id="IPR016216">
    <property type="entry name" value="Monophenol_mOase_fun"/>
</dbReference>
<dbReference type="PANTHER" id="PTHR11474:SF76">
    <property type="entry name" value="SHKT DOMAIN-CONTAINING PROTEIN"/>
    <property type="match status" value="1"/>
</dbReference>
<evidence type="ECO:0000256" key="10">
    <source>
        <dbReference type="ARBA" id="ARBA00048881"/>
    </source>
</evidence>
<dbReference type="EC" id="1.14.18.1" evidence="3"/>
<comment type="catalytic activity">
    <reaction evidence="10">
        <text>L-tyrosine + O2 = L-dopaquinone + H2O</text>
        <dbReference type="Rhea" id="RHEA:18117"/>
        <dbReference type="ChEBI" id="CHEBI:15377"/>
        <dbReference type="ChEBI" id="CHEBI:15379"/>
        <dbReference type="ChEBI" id="CHEBI:57924"/>
        <dbReference type="ChEBI" id="CHEBI:58315"/>
        <dbReference type="EC" id="1.14.18.1"/>
    </reaction>
</comment>
<comment type="similarity">
    <text evidence="2">Belongs to the tyrosinase family.</text>
</comment>
<sequence length="611" mass="67608">MSHYLVTGATGAAAPNRLEINDFVKQEEQFSLYIQALQFIYSGRSQSDIDSFFQIGGIHGLPYIPWDGAGNEPVDTDAWEGYCTHGSVLFPTFHRPYVLLVEQAIQAAAIQIASTYTVDKARYQDAALNLRQPYWDWAKNPIPPPEVISMDEVTIMGPSGQKISVPNPLRRYTFHPIDPSFPEPYQSWQTTLRHPSTEDANASDNVSQLKATLKSAGPQLKTKTYNLLTRVRTWPAFSNHTPDDGGSTSNSLEGIHDGVHVDVGGNGHMSDPSVAGFDPIFFMHHAQVDRLLSMWSALNPGVWITDGPSGDGTWTIPPDTVVGKDTNLTPFWNTQTSYWISANVTDTSRMGYTYPEFNDLDMGDQASVRTAIATQVNKLYGGPISTLTTTTLREPSSRVTAERTTAGTDSTGTSSQSTNIKPESTLKRNIDEAPQIKLSSTGGHDEQKEFWEWTARVQIKKYEIGGSFKILFFLGSVPNDPKDWATDSHFVGAFHGFVNSSAERCANCRRQRDVVLEGFVHLNEGIAKLSNLNSFNPDVVEPYLKENLHWRVQKVSGEVVNFDAVQSLEVVVVSTRLTLPPGEIFPVPAETHHRHHITHGRPGGSRHSVQA</sequence>
<dbReference type="InterPro" id="IPR002227">
    <property type="entry name" value="Tyrosinase_Cu-bd"/>
</dbReference>
<gene>
    <name evidence="14" type="ORF">F5050DRAFT_1806169</name>
</gene>
<evidence type="ECO:0000256" key="7">
    <source>
        <dbReference type="ARBA" id="ARBA00023033"/>
    </source>
</evidence>
<evidence type="ECO:0000256" key="6">
    <source>
        <dbReference type="ARBA" id="ARBA00023008"/>
    </source>
</evidence>
<evidence type="ECO:0000259" key="12">
    <source>
        <dbReference type="PROSITE" id="PS00497"/>
    </source>
</evidence>
<comment type="caution">
    <text evidence="14">The sequence shown here is derived from an EMBL/GenBank/DDBJ whole genome shotgun (WGS) entry which is preliminary data.</text>
</comment>
<keyword evidence="6" id="KW-0186">Copper</keyword>
<proteinExistence type="inferred from homology"/>
<keyword evidence="8" id="KW-0470">Melanin biosynthesis</keyword>
<dbReference type="PROSITE" id="PS00497">
    <property type="entry name" value="TYROSINASE_1"/>
    <property type="match status" value="1"/>
</dbReference>
<dbReference type="EMBL" id="MU790564">
    <property type="protein sequence ID" value="KAJ3998218.1"/>
    <property type="molecule type" value="Genomic_DNA"/>
</dbReference>
<evidence type="ECO:0000256" key="8">
    <source>
        <dbReference type="ARBA" id="ARBA00023101"/>
    </source>
</evidence>
<dbReference type="PIRSF" id="PIRSF000340">
    <property type="entry name" value="MPO_fungal"/>
    <property type="match status" value="1"/>
</dbReference>
<evidence type="ECO:0000256" key="1">
    <source>
        <dbReference type="ARBA" id="ARBA00001973"/>
    </source>
</evidence>
<protein>
    <recommendedName>
        <fullName evidence="3">tyrosinase</fullName>
        <ecNumber evidence="3">1.14.18.1</ecNumber>
    </recommendedName>
</protein>
<dbReference type="Gene3D" id="2.60.310.20">
    <property type="match status" value="1"/>
</dbReference>
<evidence type="ECO:0000256" key="4">
    <source>
        <dbReference type="ARBA" id="ARBA00022723"/>
    </source>
</evidence>
<dbReference type="InterPro" id="IPR041640">
    <property type="entry name" value="Tyrosinase_C"/>
</dbReference>
<dbReference type="InterPro" id="IPR008922">
    <property type="entry name" value="Di-copper_centre_dom_sf"/>
</dbReference>
<organism evidence="14 15">
    <name type="scientific">Lentinula boryana</name>
    <dbReference type="NCBI Taxonomy" id="40481"/>
    <lineage>
        <taxon>Eukaryota</taxon>
        <taxon>Fungi</taxon>
        <taxon>Dikarya</taxon>
        <taxon>Basidiomycota</taxon>
        <taxon>Agaricomycotina</taxon>
        <taxon>Agaricomycetes</taxon>
        <taxon>Agaricomycetidae</taxon>
        <taxon>Agaricales</taxon>
        <taxon>Marasmiineae</taxon>
        <taxon>Omphalotaceae</taxon>
        <taxon>Lentinula</taxon>
    </lineage>
</organism>
<name>A0ABQ8QIG9_9AGAR</name>
<dbReference type="InterPro" id="IPR050316">
    <property type="entry name" value="Tyrosinase/Hemocyanin"/>
</dbReference>
<feature type="domain" description="Tyrosinase copper-binding" evidence="13">
    <location>
        <begin position="278"/>
        <end position="289"/>
    </location>
</feature>
<comment type="cofactor">
    <cofactor evidence="1">
        <name>Cu(2+)</name>
        <dbReference type="ChEBI" id="CHEBI:29036"/>
    </cofactor>
</comment>
<evidence type="ECO:0000256" key="5">
    <source>
        <dbReference type="ARBA" id="ARBA00023002"/>
    </source>
</evidence>
<feature type="region of interest" description="Disordered" evidence="11">
    <location>
        <begin position="387"/>
        <end position="443"/>
    </location>
</feature>
<reference evidence="14" key="1">
    <citation type="submission" date="2022-08" db="EMBL/GenBank/DDBJ databases">
        <authorList>
            <consortium name="DOE Joint Genome Institute"/>
            <person name="Min B."/>
            <person name="Riley R."/>
            <person name="Sierra-Patev S."/>
            <person name="Naranjo-Ortiz M."/>
            <person name="Looney B."/>
            <person name="Konkel Z."/>
            <person name="Slot J.C."/>
            <person name="Sakamoto Y."/>
            <person name="Steenwyk J.L."/>
            <person name="Rokas A."/>
            <person name="Carro J."/>
            <person name="Camarero S."/>
            <person name="Ferreira P."/>
            <person name="Molpeceres G."/>
            <person name="Ruiz-Duenas F.J."/>
            <person name="Serrano A."/>
            <person name="Henrissat B."/>
            <person name="Drula E."/>
            <person name="Hughes K.W."/>
            <person name="Mata J.L."/>
            <person name="Ishikawa N.K."/>
            <person name="Vargas-Isla R."/>
            <person name="Ushijima S."/>
            <person name="Smith C.A."/>
            <person name="Ahrendt S."/>
            <person name="Andreopoulos W."/>
            <person name="He G."/>
            <person name="Labutti K."/>
            <person name="Lipzen A."/>
            <person name="Ng V."/>
            <person name="Sandor L."/>
            <person name="Barry K."/>
            <person name="Martinez A.T."/>
            <person name="Xiao Y."/>
            <person name="Gibbons J.G."/>
            <person name="Terashima K."/>
            <person name="Hibbett D.S."/>
            <person name="Grigoriev I.V."/>
        </authorList>
    </citation>
    <scope>NUCLEOTIDE SEQUENCE</scope>
    <source>
        <strain evidence="14">TFB10827</strain>
    </source>
</reference>
<dbReference type="PRINTS" id="PR00092">
    <property type="entry name" value="TYROSINASE"/>
</dbReference>
<feature type="region of interest" description="Disordered" evidence="11">
    <location>
        <begin position="589"/>
        <end position="611"/>
    </location>
</feature>
<dbReference type="Pfam" id="PF18132">
    <property type="entry name" value="Tyrosinase_C"/>
    <property type="match status" value="1"/>
</dbReference>
<evidence type="ECO:0000256" key="11">
    <source>
        <dbReference type="SAM" id="MobiDB-lite"/>
    </source>
</evidence>
<dbReference type="Proteomes" id="UP001163828">
    <property type="component" value="Unassembled WGS sequence"/>
</dbReference>
<dbReference type="Pfam" id="PF00264">
    <property type="entry name" value="Tyrosinase"/>
    <property type="match status" value="1"/>
</dbReference>